<dbReference type="InterPro" id="IPR002197">
    <property type="entry name" value="HTH_Fis"/>
</dbReference>
<dbReference type="InterPro" id="IPR011006">
    <property type="entry name" value="CheY-like_superfamily"/>
</dbReference>
<evidence type="ECO:0000259" key="9">
    <source>
        <dbReference type="PROSITE" id="PS50045"/>
    </source>
</evidence>
<dbReference type="PANTHER" id="PTHR32071">
    <property type="entry name" value="TRANSCRIPTIONAL REGULATORY PROTEIN"/>
    <property type="match status" value="1"/>
</dbReference>
<dbReference type="Pfam" id="PF25601">
    <property type="entry name" value="AAA_lid_14"/>
    <property type="match status" value="1"/>
</dbReference>
<dbReference type="SUPFAM" id="SSF46689">
    <property type="entry name" value="Homeodomain-like"/>
    <property type="match status" value="1"/>
</dbReference>
<evidence type="ECO:0000256" key="7">
    <source>
        <dbReference type="ARBA" id="ARBA00023163"/>
    </source>
</evidence>
<feature type="domain" description="Response regulatory" evidence="10">
    <location>
        <begin position="8"/>
        <end position="122"/>
    </location>
</feature>
<evidence type="ECO:0000256" key="8">
    <source>
        <dbReference type="PROSITE-ProRule" id="PRU00169"/>
    </source>
</evidence>
<dbReference type="InterPro" id="IPR002078">
    <property type="entry name" value="Sigma_54_int"/>
</dbReference>
<evidence type="ECO:0000313" key="11">
    <source>
        <dbReference type="EMBL" id="PMR80673.1"/>
    </source>
</evidence>
<evidence type="ECO:0000256" key="2">
    <source>
        <dbReference type="ARBA" id="ARBA00022741"/>
    </source>
</evidence>
<keyword evidence="5" id="KW-0805">Transcription regulation</keyword>
<keyword evidence="2" id="KW-0547">Nucleotide-binding</keyword>
<dbReference type="SUPFAM" id="SSF52172">
    <property type="entry name" value="CheY-like"/>
    <property type="match status" value="1"/>
</dbReference>
<dbReference type="OrthoDB" id="9804019at2"/>
<sequence length="460" mass="50937">MHDPAATPVIIVDDEPHLRITAGQTLELAGYRPEPHASAEQALDSLAPDFPGVVISDIRMPGMDGMALLREVRLRDPDLPVIMVTGHGDISTAVEAMREGAWDFLEKPFAGERLVEVVRRAVEKRRLSLENRHLKAELEAQQSAPGPRLVGRTQVIQRLASMVARISQVDADVLLFGETGAGKDLVARAIHERSPRGGHPFVAINCGAVPESTIESELFGHEKGAFTGAVERRIGKFEHANGGTVFLDEIESMPLSLQVKLLRVLQERSVERLGSNVPVPLDIRVIAATKVDLKASAEAGRFREDLYYRLNVVTLPIPPLRERREDIPLLFQHFAVVAANRSGLEAPPLDASGIAALLAHDWPGNVRELRNLAERYVLLGAAWDYRLDALLEGAESDTGDLPLPRQVEMFEKSLIDQALARHRGRVTEVTEQLGLPRKTLYDKLRKYDLRAEDYRQSSEP</sequence>
<keyword evidence="1 8" id="KW-0597">Phosphoprotein</keyword>
<keyword evidence="7" id="KW-0804">Transcription</keyword>
<evidence type="ECO:0000256" key="5">
    <source>
        <dbReference type="ARBA" id="ARBA00023015"/>
    </source>
</evidence>
<dbReference type="PANTHER" id="PTHR32071:SF57">
    <property type="entry name" value="C4-DICARBOXYLATE TRANSPORT TRANSCRIPTIONAL REGULATORY PROTEIN DCTD"/>
    <property type="match status" value="1"/>
</dbReference>
<dbReference type="PRINTS" id="PR01590">
    <property type="entry name" value="HTHFIS"/>
</dbReference>
<dbReference type="SMART" id="SM00448">
    <property type="entry name" value="REC"/>
    <property type="match status" value="1"/>
</dbReference>
<organism evidence="11 12">
    <name type="scientific">Halomonas urumqiensis</name>
    <dbReference type="NCBI Taxonomy" id="1684789"/>
    <lineage>
        <taxon>Bacteria</taxon>
        <taxon>Pseudomonadati</taxon>
        <taxon>Pseudomonadota</taxon>
        <taxon>Gammaproteobacteria</taxon>
        <taxon>Oceanospirillales</taxon>
        <taxon>Halomonadaceae</taxon>
        <taxon>Halomonas</taxon>
    </lineage>
</organism>
<evidence type="ECO:0000256" key="3">
    <source>
        <dbReference type="ARBA" id="ARBA00022840"/>
    </source>
</evidence>
<dbReference type="Pfam" id="PF02954">
    <property type="entry name" value="HTH_8"/>
    <property type="match status" value="1"/>
</dbReference>
<dbReference type="PROSITE" id="PS00675">
    <property type="entry name" value="SIGMA54_INTERACT_1"/>
    <property type="match status" value="1"/>
</dbReference>
<dbReference type="GO" id="GO:0006355">
    <property type="term" value="P:regulation of DNA-templated transcription"/>
    <property type="evidence" value="ECO:0007669"/>
    <property type="project" value="InterPro"/>
</dbReference>
<dbReference type="Pfam" id="PF00072">
    <property type="entry name" value="Response_reg"/>
    <property type="match status" value="1"/>
</dbReference>
<dbReference type="CDD" id="cd00009">
    <property type="entry name" value="AAA"/>
    <property type="match status" value="1"/>
</dbReference>
<dbReference type="SMART" id="SM00382">
    <property type="entry name" value="AAA"/>
    <property type="match status" value="1"/>
</dbReference>
<dbReference type="InterPro" id="IPR027417">
    <property type="entry name" value="P-loop_NTPase"/>
</dbReference>
<dbReference type="Proteomes" id="UP000235547">
    <property type="component" value="Unassembled WGS sequence"/>
</dbReference>
<evidence type="ECO:0000256" key="6">
    <source>
        <dbReference type="ARBA" id="ARBA00023125"/>
    </source>
</evidence>
<dbReference type="GO" id="GO:0005524">
    <property type="term" value="F:ATP binding"/>
    <property type="evidence" value="ECO:0007669"/>
    <property type="project" value="UniProtKB-KW"/>
</dbReference>
<dbReference type="Gene3D" id="3.40.50.300">
    <property type="entry name" value="P-loop containing nucleotide triphosphate hydrolases"/>
    <property type="match status" value="1"/>
</dbReference>
<keyword evidence="3" id="KW-0067">ATP-binding</keyword>
<evidence type="ECO:0000256" key="4">
    <source>
        <dbReference type="ARBA" id="ARBA00023012"/>
    </source>
</evidence>
<evidence type="ECO:0000256" key="1">
    <source>
        <dbReference type="ARBA" id="ARBA00022553"/>
    </source>
</evidence>
<dbReference type="PROSITE" id="PS50110">
    <property type="entry name" value="RESPONSE_REGULATORY"/>
    <property type="match status" value="1"/>
</dbReference>
<keyword evidence="12" id="KW-1185">Reference proteome</keyword>
<feature type="domain" description="Sigma-54 factor interaction" evidence="9">
    <location>
        <begin position="149"/>
        <end position="378"/>
    </location>
</feature>
<dbReference type="PROSITE" id="PS00676">
    <property type="entry name" value="SIGMA54_INTERACT_2"/>
    <property type="match status" value="1"/>
</dbReference>
<dbReference type="CDD" id="cd17549">
    <property type="entry name" value="REC_DctD-like"/>
    <property type="match status" value="1"/>
</dbReference>
<dbReference type="PROSITE" id="PS00688">
    <property type="entry name" value="SIGMA54_INTERACT_3"/>
    <property type="match status" value="1"/>
</dbReference>
<dbReference type="RefSeq" id="WP_102587805.1">
    <property type="nucleotide sequence ID" value="NZ_BNAE01000013.1"/>
</dbReference>
<dbReference type="InterPro" id="IPR058031">
    <property type="entry name" value="AAA_lid_NorR"/>
</dbReference>
<dbReference type="GO" id="GO:0043565">
    <property type="term" value="F:sequence-specific DNA binding"/>
    <property type="evidence" value="ECO:0007669"/>
    <property type="project" value="InterPro"/>
</dbReference>
<accession>A0A2N7UJR0</accession>
<keyword evidence="6 11" id="KW-0238">DNA-binding</keyword>
<reference evidence="11 12" key="1">
    <citation type="submission" date="2018-01" db="EMBL/GenBank/DDBJ databases">
        <title>Halomonas endophytica sp. nov., isolated from storage liquid in the stems of Populus euphratica.</title>
        <authorList>
            <person name="Chen C."/>
        </authorList>
    </citation>
    <scope>NUCLEOTIDE SEQUENCE [LARGE SCALE GENOMIC DNA]</scope>
    <source>
        <strain evidence="11 12">BZ-SZ-XJ27</strain>
    </source>
</reference>
<evidence type="ECO:0000313" key="12">
    <source>
        <dbReference type="Proteomes" id="UP000235547"/>
    </source>
</evidence>
<dbReference type="Pfam" id="PF00158">
    <property type="entry name" value="Sigma54_activat"/>
    <property type="match status" value="1"/>
</dbReference>
<dbReference type="SUPFAM" id="SSF52540">
    <property type="entry name" value="P-loop containing nucleoside triphosphate hydrolases"/>
    <property type="match status" value="1"/>
</dbReference>
<dbReference type="InterPro" id="IPR025944">
    <property type="entry name" value="Sigma_54_int_dom_CS"/>
</dbReference>
<feature type="modified residue" description="4-aspartylphosphate" evidence="8">
    <location>
        <position position="57"/>
    </location>
</feature>
<dbReference type="InterPro" id="IPR001789">
    <property type="entry name" value="Sig_transdc_resp-reg_receiver"/>
</dbReference>
<protein>
    <submittedName>
        <fullName evidence="11">DNA-binding response regulator</fullName>
    </submittedName>
</protein>
<proteinExistence type="predicted"/>
<comment type="caution">
    <text evidence="11">The sequence shown here is derived from an EMBL/GenBank/DDBJ whole genome shotgun (WGS) entry which is preliminary data.</text>
</comment>
<evidence type="ECO:0000259" key="10">
    <source>
        <dbReference type="PROSITE" id="PS50110"/>
    </source>
</evidence>
<dbReference type="InterPro" id="IPR025662">
    <property type="entry name" value="Sigma_54_int_dom_ATP-bd_1"/>
</dbReference>
<dbReference type="Gene3D" id="1.10.8.60">
    <property type="match status" value="1"/>
</dbReference>
<keyword evidence="4" id="KW-0902">Two-component regulatory system</keyword>
<dbReference type="PROSITE" id="PS50045">
    <property type="entry name" value="SIGMA54_INTERACT_4"/>
    <property type="match status" value="1"/>
</dbReference>
<dbReference type="GO" id="GO:0000160">
    <property type="term" value="P:phosphorelay signal transduction system"/>
    <property type="evidence" value="ECO:0007669"/>
    <property type="project" value="UniProtKB-KW"/>
</dbReference>
<gene>
    <name evidence="11" type="ORF">C1H70_07875</name>
</gene>
<dbReference type="Gene3D" id="1.10.10.60">
    <property type="entry name" value="Homeodomain-like"/>
    <property type="match status" value="1"/>
</dbReference>
<dbReference type="InterPro" id="IPR003593">
    <property type="entry name" value="AAA+_ATPase"/>
</dbReference>
<dbReference type="AlphaFoldDB" id="A0A2N7UJR0"/>
<dbReference type="Gene3D" id="3.40.50.2300">
    <property type="match status" value="1"/>
</dbReference>
<name>A0A2N7UJR0_9GAMM</name>
<dbReference type="EMBL" id="PNRG01000014">
    <property type="protein sequence ID" value="PMR80673.1"/>
    <property type="molecule type" value="Genomic_DNA"/>
</dbReference>
<dbReference type="FunFam" id="3.40.50.300:FF:000006">
    <property type="entry name" value="DNA-binding transcriptional regulator NtrC"/>
    <property type="match status" value="1"/>
</dbReference>
<dbReference type="InterPro" id="IPR025943">
    <property type="entry name" value="Sigma_54_int_dom_ATP-bd_2"/>
</dbReference>
<dbReference type="FunFam" id="3.40.50.2300:FF:000018">
    <property type="entry name" value="DNA-binding transcriptional regulator NtrC"/>
    <property type="match status" value="1"/>
</dbReference>
<dbReference type="InterPro" id="IPR009057">
    <property type="entry name" value="Homeodomain-like_sf"/>
</dbReference>